<dbReference type="WBParaSite" id="SRAE_1000116000.1">
    <property type="protein sequence ID" value="SRAE_1000116000.1"/>
    <property type="gene ID" value="WBGene00257763"/>
</dbReference>
<keyword evidence="1" id="KW-0732">Signal</keyword>
<feature type="chain" id="PRO_5015031325" evidence="1">
    <location>
        <begin position="17"/>
        <end position="185"/>
    </location>
</feature>
<evidence type="ECO:0000256" key="1">
    <source>
        <dbReference type="SAM" id="SignalP"/>
    </source>
</evidence>
<protein>
    <submittedName>
        <fullName evidence="2 4">Uncharacterized protein</fullName>
    </submittedName>
</protein>
<accession>A0A090MVG6</accession>
<sequence>MKQFIVLLILSSFVLSYQRSTLLETKHLAISGYFKCKSDVLFAAKIVAKQHVMKLFSLKNIEKYILVNQSFIFEFDSSFTRTYELEIYDRCQVPCNNCEIKTTLDLKNTMKIKSKEINKLYKRIIINSYEKLHLGKNNDGMDSTLICAISKNELKKMSLSKFVSHKNTTHATMDLSNFKCPDMQH</sequence>
<gene>
    <name evidence="2 4 5" type="ORF">SRAE_1000116000</name>
</gene>
<dbReference type="RefSeq" id="XP_024502095.1">
    <property type="nucleotide sequence ID" value="XM_024648081.1"/>
</dbReference>
<dbReference type="Proteomes" id="UP000035682">
    <property type="component" value="Unplaced"/>
</dbReference>
<dbReference type="AlphaFoldDB" id="A0A090MVG6"/>
<dbReference type="EMBL" id="LN609528">
    <property type="protein sequence ID" value="CEF62893.1"/>
    <property type="molecule type" value="Genomic_DNA"/>
</dbReference>
<feature type="signal peptide" evidence="1">
    <location>
        <begin position="1"/>
        <end position="16"/>
    </location>
</feature>
<evidence type="ECO:0000313" key="3">
    <source>
        <dbReference type="Proteomes" id="UP000035682"/>
    </source>
</evidence>
<reference evidence="2 3" key="1">
    <citation type="submission" date="2014-09" db="EMBL/GenBank/DDBJ databases">
        <authorList>
            <person name="Martin A.A."/>
        </authorList>
    </citation>
    <scope>NUCLEOTIDE SEQUENCE</scope>
    <source>
        <strain evidence="3">ED321</strain>
        <strain evidence="2">ED321 Heterogonic</strain>
    </source>
</reference>
<dbReference type="GeneID" id="36375258"/>
<proteinExistence type="predicted"/>
<keyword evidence="3" id="KW-1185">Reference proteome</keyword>
<reference evidence="4" key="2">
    <citation type="submission" date="2020-12" db="UniProtKB">
        <authorList>
            <consortium name="WormBaseParasite"/>
        </authorList>
    </citation>
    <scope>IDENTIFICATION</scope>
</reference>
<dbReference type="WormBase" id="SRAE_1000116000">
    <property type="protein sequence ID" value="SRP02463"/>
    <property type="gene ID" value="WBGene00257763"/>
</dbReference>
<organism evidence="2">
    <name type="scientific">Strongyloides ratti</name>
    <name type="common">Parasitic roundworm</name>
    <dbReference type="NCBI Taxonomy" id="34506"/>
    <lineage>
        <taxon>Eukaryota</taxon>
        <taxon>Metazoa</taxon>
        <taxon>Ecdysozoa</taxon>
        <taxon>Nematoda</taxon>
        <taxon>Chromadorea</taxon>
        <taxon>Rhabditida</taxon>
        <taxon>Tylenchina</taxon>
        <taxon>Panagrolaimomorpha</taxon>
        <taxon>Strongyloidoidea</taxon>
        <taxon>Strongyloididae</taxon>
        <taxon>Strongyloides</taxon>
    </lineage>
</organism>
<dbReference type="CTD" id="36375258"/>
<evidence type="ECO:0000313" key="4">
    <source>
        <dbReference type="WBParaSite" id="SRAE_1000116000.1"/>
    </source>
</evidence>
<name>A0A090MVG6_STRRB</name>
<evidence type="ECO:0000313" key="2">
    <source>
        <dbReference type="EMBL" id="CEF62893.1"/>
    </source>
</evidence>
<evidence type="ECO:0000313" key="5">
    <source>
        <dbReference type="WormBase" id="SRAE_1000116000"/>
    </source>
</evidence>